<reference evidence="1" key="1">
    <citation type="submission" date="2014-09" db="EMBL/GenBank/DDBJ databases">
        <authorList>
            <person name="Magalhaes I.L.F."/>
            <person name="Oliveira U."/>
            <person name="Santos F.R."/>
            <person name="Vidigal T.H.D.A."/>
            <person name="Brescovit A.D."/>
            <person name="Santos A.J."/>
        </authorList>
    </citation>
    <scope>NUCLEOTIDE SEQUENCE</scope>
    <source>
        <tissue evidence="1">Shoot tissue taken approximately 20 cm above the soil surface</tissue>
    </source>
</reference>
<dbReference type="AlphaFoldDB" id="A0A0A9B4X4"/>
<sequence length="35" mass="4165">MRGKSEIVVKIRFSYIPLVWYIIDLMDNVKISHIS</sequence>
<evidence type="ECO:0000313" key="1">
    <source>
        <dbReference type="EMBL" id="JAD57173.1"/>
    </source>
</evidence>
<dbReference type="EMBL" id="GBRH01240722">
    <property type="protein sequence ID" value="JAD57173.1"/>
    <property type="molecule type" value="Transcribed_RNA"/>
</dbReference>
<name>A0A0A9B4X4_ARUDO</name>
<reference evidence="1" key="2">
    <citation type="journal article" date="2015" name="Data Brief">
        <title>Shoot transcriptome of the giant reed, Arundo donax.</title>
        <authorList>
            <person name="Barrero R.A."/>
            <person name="Guerrero F.D."/>
            <person name="Moolhuijzen P."/>
            <person name="Goolsby J.A."/>
            <person name="Tidwell J."/>
            <person name="Bellgard S.E."/>
            <person name="Bellgard M.I."/>
        </authorList>
    </citation>
    <scope>NUCLEOTIDE SEQUENCE</scope>
    <source>
        <tissue evidence="1">Shoot tissue taken approximately 20 cm above the soil surface</tissue>
    </source>
</reference>
<protein>
    <submittedName>
        <fullName evidence="1">Uncharacterized protein</fullName>
    </submittedName>
</protein>
<accession>A0A0A9B4X4</accession>
<organism evidence="1">
    <name type="scientific">Arundo donax</name>
    <name type="common">Giant reed</name>
    <name type="synonym">Donax arundinaceus</name>
    <dbReference type="NCBI Taxonomy" id="35708"/>
    <lineage>
        <taxon>Eukaryota</taxon>
        <taxon>Viridiplantae</taxon>
        <taxon>Streptophyta</taxon>
        <taxon>Embryophyta</taxon>
        <taxon>Tracheophyta</taxon>
        <taxon>Spermatophyta</taxon>
        <taxon>Magnoliopsida</taxon>
        <taxon>Liliopsida</taxon>
        <taxon>Poales</taxon>
        <taxon>Poaceae</taxon>
        <taxon>PACMAD clade</taxon>
        <taxon>Arundinoideae</taxon>
        <taxon>Arundineae</taxon>
        <taxon>Arundo</taxon>
    </lineage>
</organism>
<proteinExistence type="predicted"/>